<sequence length="325" mass="37409">MDYSRFTAEQLATDPFFVRWVRKEDDETRLFWNDWLKRHPERREEAELARALVLTWRPKPVLPPPGAAETVWAGIQRDTAPDIRRFRWKTAAGWAAVLAGAGIGLYFFLTESAEIQQKTLAGQTRVVELPDHSQVVLSGNSSIAYDRDWDGEAPRKVRLKGQAFFSVVHQADHRKFIVETDDHYQVEVLGTTFTVAERNHNLQVVLNTGKVRLRQPGGRPALLMKPGERIEVRNQSVVSRKNVNPVTYSDWKDRRFAFDNASLGDVTEMLEYTYGYDIVFADSTLKEKKITVHLQDPDPDVLLNVLAQTHDLKIDRLENRIYIRP</sequence>
<organism evidence="4 5">
    <name type="scientific">Siphonobacter aquaeclarae</name>
    <dbReference type="NCBI Taxonomy" id="563176"/>
    <lineage>
        <taxon>Bacteria</taxon>
        <taxon>Pseudomonadati</taxon>
        <taxon>Bacteroidota</taxon>
        <taxon>Cytophagia</taxon>
        <taxon>Cytophagales</taxon>
        <taxon>Cytophagaceae</taxon>
        <taxon>Siphonobacter</taxon>
    </lineage>
</organism>
<dbReference type="InterPro" id="IPR032508">
    <property type="entry name" value="FecR_C"/>
</dbReference>
<evidence type="ECO:0000259" key="2">
    <source>
        <dbReference type="Pfam" id="PF04773"/>
    </source>
</evidence>
<evidence type="ECO:0000313" key="5">
    <source>
        <dbReference type="Proteomes" id="UP000198901"/>
    </source>
</evidence>
<feature type="domain" description="FecR protein" evidence="2">
    <location>
        <begin position="118"/>
        <end position="212"/>
    </location>
</feature>
<evidence type="ECO:0000256" key="1">
    <source>
        <dbReference type="SAM" id="Phobius"/>
    </source>
</evidence>
<dbReference type="EMBL" id="FNGS01000002">
    <property type="protein sequence ID" value="SDL60950.1"/>
    <property type="molecule type" value="Genomic_DNA"/>
</dbReference>
<evidence type="ECO:0000313" key="4">
    <source>
        <dbReference type="EMBL" id="SDL60950.1"/>
    </source>
</evidence>
<dbReference type="OrthoDB" id="1523489at2"/>
<gene>
    <name evidence="4" type="ORF">SAMN04488090_1406</name>
</gene>
<dbReference type="AlphaFoldDB" id="A0A1G9LG90"/>
<dbReference type="Proteomes" id="UP000198901">
    <property type="component" value="Unassembled WGS sequence"/>
</dbReference>
<dbReference type="PANTHER" id="PTHR30273:SF2">
    <property type="entry name" value="PROTEIN FECR"/>
    <property type="match status" value="1"/>
</dbReference>
<keyword evidence="1" id="KW-1133">Transmembrane helix</keyword>
<dbReference type="PANTHER" id="PTHR30273">
    <property type="entry name" value="PERIPLASMIC SIGNAL SENSOR AND SIGMA FACTOR ACTIVATOR FECR-RELATED"/>
    <property type="match status" value="1"/>
</dbReference>
<dbReference type="PIRSF" id="PIRSF018266">
    <property type="entry name" value="FecR"/>
    <property type="match status" value="1"/>
</dbReference>
<feature type="transmembrane region" description="Helical" evidence="1">
    <location>
        <begin position="91"/>
        <end position="109"/>
    </location>
</feature>
<protein>
    <submittedName>
        <fullName evidence="4">FecR family protein</fullName>
    </submittedName>
</protein>
<accession>A0A1G9LG90</accession>
<evidence type="ECO:0000259" key="3">
    <source>
        <dbReference type="Pfam" id="PF16344"/>
    </source>
</evidence>
<dbReference type="Pfam" id="PF16344">
    <property type="entry name" value="FecR_C"/>
    <property type="match status" value="1"/>
</dbReference>
<dbReference type="Pfam" id="PF04773">
    <property type="entry name" value="FecR"/>
    <property type="match status" value="1"/>
</dbReference>
<dbReference type="InterPro" id="IPR012373">
    <property type="entry name" value="Ferrdict_sens_TM"/>
</dbReference>
<reference evidence="4 5" key="1">
    <citation type="submission" date="2016-10" db="EMBL/GenBank/DDBJ databases">
        <authorList>
            <person name="de Groot N.N."/>
        </authorList>
    </citation>
    <scope>NUCLEOTIDE SEQUENCE [LARGE SCALE GENOMIC DNA]</scope>
    <source>
        <strain evidence="4 5">DSM 21668</strain>
    </source>
</reference>
<keyword evidence="5" id="KW-1185">Reference proteome</keyword>
<dbReference type="InterPro" id="IPR006860">
    <property type="entry name" value="FecR"/>
</dbReference>
<name>A0A1G9LG90_9BACT</name>
<dbReference type="STRING" id="563176.SAMN04488090_1406"/>
<keyword evidence="1" id="KW-0472">Membrane</keyword>
<proteinExistence type="predicted"/>
<feature type="domain" description="Protein FecR C-terminal" evidence="3">
    <location>
        <begin position="255"/>
        <end position="323"/>
    </location>
</feature>
<dbReference type="Gene3D" id="3.55.50.30">
    <property type="match status" value="1"/>
</dbReference>
<dbReference type="RefSeq" id="WP_093199517.1">
    <property type="nucleotide sequence ID" value="NZ_FNGS01000002.1"/>
</dbReference>
<dbReference type="GO" id="GO:0016989">
    <property type="term" value="F:sigma factor antagonist activity"/>
    <property type="evidence" value="ECO:0007669"/>
    <property type="project" value="TreeGrafter"/>
</dbReference>
<dbReference type="Gene3D" id="2.60.120.1440">
    <property type="match status" value="1"/>
</dbReference>
<keyword evidence="1" id="KW-0812">Transmembrane</keyword>